<dbReference type="EMBL" id="JACIJM010000004">
    <property type="protein sequence ID" value="MBB5722262.1"/>
    <property type="molecule type" value="Genomic_DNA"/>
</dbReference>
<feature type="chain" id="PRO_5031290100" description="DUF2946 domain-containing protein" evidence="1">
    <location>
        <begin position="31"/>
        <end position="111"/>
    </location>
</feature>
<name>A0A7W9BKL3_9RHOB</name>
<sequence>MTLGRPIIVLNRLFALLAMVFVLLSAPINAGTFDPEHSHESSAVDQAVTKSAPHAASCHGATFCNLIFSQFEGAGLNQLAIKDASKFPIEAVVRANRADEFDTPPPRTVFL</sequence>
<organism evidence="2 3">
    <name type="scientific">Yoonia ponticola</name>
    <dbReference type="NCBI Taxonomy" id="1524255"/>
    <lineage>
        <taxon>Bacteria</taxon>
        <taxon>Pseudomonadati</taxon>
        <taxon>Pseudomonadota</taxon>
        <taxon>Alphaproteobacteria</taxon>
        <taxon>Rhodobacterales</taxon>
        <taxon>Paracoccaceae</taxon>
        <taxon>Yoonia</taxon>
    </lineage>
</organism>
<evidence type="ECO:0008006" key="4">
    <source>
        <dbReference type="Google" id="ProtNLM"/>
    </source>
</evidence>
<comment type="caution">
    <text evidence="2">The sequence shown here is derived from an EMBL/GenBank/DDBJ whole genome shotgun (WGS) entry which is preliminary data.</text>
</comment>
<feature type="signal peptide" evidence="1">
    <location>
        <begin position="1"/>
        <end position="30"/>
    </location>
</feature>
<accession>A0A7W9BKL3</accession>
<evidence type="ECO:0000313" key="3">
    <source>
        <dbReference type="Proteomes" id="UP000535415"/>
    </source>
</evidence>
<dbReference type="RefSeq" id="WP_183528333.1">
    <property type="nucleotide sequence ID" value="NZ_JACIJM010000004.1"/>
</dbReference>
<dbReference type="AlphaFoldDB" id="A0A7W9BKL3"/>
<reference evidence="2 3" key="1">
    <citation type="submission" date="2020-08" db="EMBL/GenBank/DDBJ databases">
        <title>Genomic Encyclopedia of Type Strains, Phase IV (KMG-IV): sequencing the most valuable type-strain genomes for metagenomic binning, comparative biology and taxonomic classification.</title>
        <authorList>
            <person name="Goeker M."/>
        </authorList>
    </citation>
    <scope>NUCLEOTIDE SEQUENCE [LARGE SCALE GENOMIC DNA]</scope>
    <source>
        <strain evidence="2 3">DSM 101064</strain>
    </source>
</reference>
<keyword evidence="1" id="KW-0732">Signal</keyword>
<gene>
    <name evidence="2" type="ORF">FHS72_001886</name>
</gene>
<protein>
    <recommendedName>
        <fullName evidence="4">DUF2946 domain-containing protein</fullName>
    </recommendedName>
</protein>
<evidence type="ECO:0000313" key="2">
    <source>
        <dbReference type="EMBL" id="MBB5722262.1"/>
    </source>
</evidence>
<evidence type="ECO:0000256" key="1">
    <source>
        <dbReference type="SAM" id="SignalP"/>
    </source>
</evidence>
<keyword evidence="3" id="KW-1185">Reference proteome</keyword>
<dbReference type="Proteomes" id="UP000535415">
    <property type="component" value="Unassembled WGS sequence"/>
</dbReference>
<proteinExistence type="predicted"/>